<evidence type="ECO:0000313" key="6">
    <source>
        <dbReference type="Proteomes" id="UP000249986"/>
    </source>
</evidence>
<gene>
    <name evidence="2" type="ORF">HMPREF3222_03392</name>
    <name evidence="1" type="ORF">I9080_001403</name>
    <name evidence="4" type="ORF">NCTC10719_00692</name>
    <name evidence="3" type="ORF">QDQ28_06885</name>
</gene>
<dbReference type="EMBL" id="DACTCB010000005">
    <property type="protein sequence ID" value="HAT4307618.1"/>
    <property type="molecule type" value="Genomic_DNA"/>
</dbReference>
<reference evidence="3" key="5">
    <citation type="submission" date="2023-04" db="EMBL/GenBank/DDBJ databases">
        <title>Epidemiological investigation of Clostridium perfringens isolated from cattle.</title>
        <authorList>
            <person name="Tian R."/>
        </authorList>
    </citation>
    <scope>NUCLEOTIDE SEQUENCE</scope>
    <source>
        <strain evidence="3">ZWCP172</strain>
    </source>
</reference>
<reference evidence="1" key="2">
    <citation type="journal article" date="2018" name="Genome Biol.">
        <title>SKESA: strategic k-mer extension for scrupulous assemblies.</title>
        <authorList>
            <person name="Souvorov A."/>
            <person name="Agarwala R."/>
            <person name="Lipman D.J."/>
        </authorList>
    </citation>
    <scope>NUCLEOTIDE SEQUENCE</scope>
    <source>
        <strain evidence="1">C8</strain>
    </source>
</reference>
<dbReference type="EMBL" id="LRPU01000259">
    <property type="protein sequence ID" value="KXA02029.1"/>
    <property type="molecule type" value="Genomic_DNA"/>
</dbReference>
<protein>
    <submittedName>
        <fullName evidence="1">DUF4177 domain-containing protein</fullName>
    </submittedName>
</protein>
<dbReference type="PATRIC" id="fig|1502.174.peg.3430"/>
<evidence type="ECO:0000313" key="1">
    <source>
        <dbReference type="EMBL" id="HAT4307618.1"/>
    </source>
</evidence>
<name>A0A133MD72_CLOPF</name>
<dbReference type="Proteomes" id="UP000249986">
    <property type="component" value="Unassembled WGS sequence"/>
</dbReference>
<reference evidence="4 6" key="3">
    <citation type="submission" date="2018-06" db="EMBL/GenBank/DDBJ databases">
        <authorList>
            <consortium name="Pathogen Informatics"/>
            <person name="Doyle S."/>
        </authorList>
    </citation>
    <scope>NUCLEOTIDE SEQUENCE [LARGE SCALE GENOMIC DNA]</scope>
    <source>
        <strain evidence="4 6">NCTC10719</strain>
    </source>
</reference>
<dbReference type="Proteomes" id="UP000070646">
    <property type="component" value="Unassembled WGS sequence"/>
</dbReference>
<dbReference type="Pfam" id="PF13783">
    <property type="entry name" value="DUF4177"/>
    <property type="match status" value="1"/>
</dbReference>
<evidence type="ECO:0000313" key="4">
    <source>
        <dbReference type="EMBL" id="SQB58095.1"/>
    </source>
</evidence>
<dbReference type="Proteomes" id="UP000859547">
    <property type="component" value="Unassembled WGS sequence"/>
</dbReference>
<reference evidence="2 5" key="1">
    <citation type="submission" date="2016-01" db="EMBL/GenBank/DDBJ databases">
        <authorList>
            <person name="Oliw E.H."/>
        </authorList>
    </citation>
    <scope>NUCLEOTIDE SEQUENCE [LARGE SCALE GENOMIC DNA]</scope>
    <source>
        <strain evidence="2 5">MJR7757A</strain>
    </source>
</reference>
<dbReference type="EMBL" id="UAWG01000001">
    <property type="protein sequence ID" value="SQB58095.1"/>
    <property type="molecule type" value="Genomic_DNA"/>
</dbReference>
<dbReference type="InterPro" id="IPR025234">
    <property type="entry name" value="YjzH-like"/>
</dbReference>
<accession>A0A133MD72</accession>
<dbReference type="AlphaFoldDB" id="A0A133MD72"/>
<evidence type="ECO:0000313" key="3">
    <source>
        <dbReference type="EMBL" id="MDH2335912.1"/>
    </source>
</evidence>
<dbReference type="Proteomes" id="UP001222958">
    <property type="component" value="Unassembled WGS sequence"/>
</dbReference>
<evidence type="ECO:0000313" key="5">
    <source>
        <dbReference type="Proteomes" id="UP000070646"/>
    </source>
</evidence>
<organism evidence="2 5">
    <name type="scientific">Clostridium perfringens</name>
    <dbReference type="NCBI Taxonomy" id="1502"/>
    <lineage>
        <taxon>Bacteria</taxon>
        <taxon>Bacillati</taxon>
        <taxon>Bacillota</taxon>
        <taxon>Clostridia</taxon>
        <taxon>Eubacteriales</taxon>
        <taxon>Clostridiaceae</taxon>
        <taxon>Clostridium</taxon>
    </lineage>
</organism>
<evidence type="ECO:0000313" key="2">
    <source>
        <dbReference type="EMBL" id="KXA02029.1"/>
    </source>
</evidence>
<sequence>MYRYEYVEAQAEGFFNSANHREIIDEYAERGFRFITAIPTSFSSYGSIKTFDLVFEIEIE</sequence>
<dbReference type="RefSeq" id="WP_003451887.1">
    <property type="nucleotide sequence ID" value="NZ_CATNWN010000002.1"/>
</dbReference>
<dbReference type="EMBL" id="JARVUX010000002">
    <property type="protein sequence ID" value="MDH2335912.1"/>
    <property type="molecule type" value="Genomic_DNA"/>
</dbReference>
<reference evidence="1" key="4">
    <citation type="submission" date="2020-07" db="EMBL/GenBank/DDBJ databases">
        <authorList>
            <consortium name="NCBI Pathogen Detection Project"/>
        </authorList>
    </citation>
    <scope>NUCLEOTIDE SEQUENCE</scope>
    <source>
        <strain evidence="1">C8</strain>
    </source>
</reference>
<proteinExistence type="predicted"/>